<name>A0A923HMY2_9BURK</name>
<dbReference type="SMART" id="SM00235">
    <property type="entry name" value="ZnMc"/>
    <property type="match status" value="1"/>
</dbReference>
<keyword evidence="4" id="KW-0862">Zinc</keyword>
<dbReference type="GO" id="GO:0031012">
    <property type="term" value="C:extracellular matrix"/>
    <property type="evidence" value="ECO:0007669"/>
    <property type="project" value="InterPro"/>
</dbReference>
<dbReference type="Pfam" id="PF13946">
    <property type="entry name" value="DUF4214"/>
    <property type="match status" value="1"/>
</dbReference>
<evidence type="ECO:0000313" key="7">
    <source>
        <dbReference type="Proteomes" id="UP000627446"/>
    </source>
</evidence>
<evidence type="ECO:0000313" key="6">
    <source>
        <dbReference type="EMBL" id="MBC3882334.1"/>
    </source>
</evidence>
<dbReference type="Proteomes" id="UP000627446">
    <property type="component" value="Unassembled WGS sequence"/>
</dbReference>
<proteinExistence type="predicted"/>
<keyword evidence="1" id="KW-0645">Protease</keyword>
<dbReference type="Gene3D" id="3.40.390.10">
    <property type="entry name" value="Collagenase (Catalytic Domain)"/>
    <property type="match status" value="1"/>
</dbReference>
<dbReference type="SUPFAM" id="SSF55486">
    <property type="entry name" value="Metalloproteases ('zincins'), catalytic domain"/>
    <property type="match status" value="1"/>
</dbReference>
<comment type="caution">
    <text evidence="6">The sequence shown here is derived from an EMBL/GenBank/DDBJ whole genome shotgun (WGS) entry which is preliminary data.</text>
</comment>
<keyword evidence="3" id="KW-0378">Hydrolase</keyword>
<evidence type="ECO:0000256" key="4">
    <source>
        <dbReference type="ARBA" id="ARBA00022833"/>
    </source>
</evidence>
<accession>A0A923HMY2</accession>
<dbReference type="GO" id="GO:0004222">
    <property type="term" value="F:metalloendopeptidase activity"/>
    <property type="evidence" value="ECO:0007669"/>
    <property type="project" value="InterPro"/>
</dbReference>
<gene>
    <name evidence="6" type="ORF">H8K36_13160</name>
</gene>
<keyword evidence="7" id="KW-1185">Reference proteome</keyword>
<dbReference type="RefSeq" id="WP_186916957.1">
    <property type="nucleotide sequence ID" value="NZ_JACOFZ010000005.1"/>
</dbReference>
<dbReference type="GO" id="GO:0008270">
    <property type="term" value="F:zinc ion binding"/>
    <property type="evidence" value="ECO:0007669"/>
    <property type="project" value="InterPro"/>
</dbReference>
<dbReference type="AlphaFoldDB" id="A0A923HMY2"/>
<dbReference type="SUPFAM" id="SSF51120">
    <property type="entry name" value="beta-Roll"/>
    <property type="match status" value="1"/>
</dbReference>
<keyword evidence="2" id="KW-0479">Metal-binding</keyword>
<organism evidence="6 7">
    <name type="scientific">Undibacterium nitidum</name>
    <dbReference type="NCBI Taxonomy" id="2762298"/>
    <lineage>
        <taxon>Bacteria</taxon>
        <taxon>Pseudomonadati</taxon>
        <taxon>Pseudomonadota</taxon>
        <taxon>Betaproteobacteria</taxon>
        <taxon>Burkholderiales</taxon>
        <taxon>Oxalobacteraceae</taxon>
        <taxon>Undibacterium</taxon>
    </lineage>
</organism>
<dbReference type="InterPro" id="IPR006026">
    <property type="entry name" value="Peptidase_Metallo"/>
</dbReference>
<dbReference type="InterPro" id="IPR025282">
    <property type="entry name" value="DUF4214"/>
</dbReference>
<evidence type="ECO:0000259" key="5">
    <source>
        <dbReference type="SMART" id="SM00235"/>
    </source>
</evidence>
<feature type="domain" description="Peptidase metallopeptidase" evidence="5">
    <location>
        <begin position="45"/>
        <end position="204"/>
    </location>
</feature>
<reference evidence="6" key="1">
    <citation type="submission" date="2020-08" db="EMBL/GenBank/DDBJ databases">
        <title>Novel species isolated from subtropical streams in China.</title>
        <authorList>
            <person name="Lu H."/>
        </authorList>
    </citation>
    <scope>NUCLEOTIDE SEQUENCE</scope>
    <source>
        <strain evidence="6">LX22W</strain>
    </source>
</reference>
<protein>
    <submittedName>
        <fullName evidence="6">DUF4214 domain-containing protein</fullName>
    </submittedName>
</protein>
<dbReference type="InterPro" id="IPR001818">
    <property type="entry name" value="Pept_M10_metallopeptidase"/>
</dbReference>
<evidence type="ECO:0000256" key="2">
    <source>
        <dbReference type="ARBA" id="ARBA00022723"/>
    </source>
</evidence>
<dbReference type="InterPro" id="IPR024079">
    <property type="entry name" value="MetalloPept_cat_dom_sf"/>
</dbReference>
<dbReference type="Pfam" id="PF00413">
    <property type="entry name" value="Peptidase_M10"/>
    <property type="match status" value="1"/>
</dbReference>
<evidence type="ECO:0000256" key="3">
    <source>
        <dbReference type="ARBA" id="ARBA00022801"/>
    </source>
</evidence>
<dbReference type="EMBL" id="JACOFZ010000005">
    <property type="protein sequence ID" value="MBC3882334.1"/>
    <property type="molecule type" value="Genomic_DNA"/>
</dbReference>
<dbReference type="InterPro" id="IPR011049">
    <property type="entry name" value="Serralysin-like_metalloprot_C"/>
</dbReference>
<sequence>MPKLDTIKASMLSGWNHIDALLDDGPGWNWLTPARTTIYYSFSVSSGTDPQSSGVTGALSTFNVSQQVAIRDIFNKINQITGISFSEVIDGAKADIHFANANITNANNAGLTQWNYNYFYDASQQITSYVAQAYVYVDNAESGTRYLSPTAGNYSYELLMHELGHAMGLKHPFSGAVVLPANEDNTDYTLMSYTQKSLHANYGPDDIAALYWLYGGDGLGGNLGVGSQGKYLYATEKPDTIKATAGNDWIDGQLGSDVVSFSGVRSSYTLSPLLSGLKVAGSEGIDTLLNIERLQFSDMSVNLSVQSLANSISVNNLKGIEELYVAFFNRVPDADGLAYWITRFKEGMPIKQIAESFYNAGIIYSAQTGYTADMTPEAFINLVYKNVLGRTDGADSEGLAYWKKGLTSGSETHGSLVTNILAGAHTFKGDAQYGWVADLLDNKIQVAHQFAVKAGLNYNSESASIVNGMEIAARVTPSSIENAIKLIGLSPDQFNLG</sequence>
<evidence type="ECO:0000256" key="1">
    <source>
        <dbReference type="ARBA" id="ARBA00022670"/>
    </source>
</evidence>
<dbReference type="GO" id="GO:0006508">
    <property type="term" value="P:proteolysis"/>
    <property type="evidence" value="ECO:0007669"/>
    <property type="project" value="UniProtKB-KW"/>
</dbReference>